<evidence type="ECO:0000313" key="4">
    <source>
        <dbReference type="Proteomes" id="UP000638981"/>
    </source>
</evidence>
<dbReference type="PANTHER" id="PTHR38340">
    <property type="entry name" value="S-LAYER PROTEIN"/>
    <property type="match status" value="1"/>
</dbReference>
<evidence type="ECO:0000313" key="3">
    <source>
        <dbReference type="EMBL" id="GHC46608.1"/>
    </source>
</evidence>
<dbReference type="PRINTS" id="PR00313">
    <property type="entry name" value="CABNDNGRPT"/>
</dbReference>
<dbReference type="GO" id="GO:0005576">
    <property type="term" value="C:extracellular region"/>
    <property type="evidence" value="ECO:0007669"/>
    <property type="project" value="UniProtKB-SubCell"/>
</dbReference>
<evidence type="ECO:0000256" key="2">
    <source>
        <dbReference type="ARBA" id="ARBA00022525"/>
    </source>
</evidence>
<dbReference type="InterPro" id="IPR011049">
    <property type="entry name" value="Serralysin-like_metalloprot_C"/>
</dbReference>
<comment type="caution">
    <text evidence="3">The sequence shown here is derived from an EMBL/GenBank/DDBJ whole genome shotgun (WGS) entry which is preliminary data.</text>
</comment>
<dbReference type="PANTHER" id="PTHR38340:SF1">
    <property type="entry name" value="S-LAYER PROTEIN"/>
    <property type="match status" value="1"/>
</dbReference>
<dbReference type="InterPro" id="IPR050557">
    <property type="entry name" value="RTX_toxin/Mannuronan_C5-epim"/>
</dbReference>
<comment type="subcellular location">
    <subcellularLocation>
        <location evidence="1">Secreted</location>
    </subcellularLocation>
</comment>
<dbReference type="RefSeq" id="WP_189410050.1">
    <property type="nucleotide sequence ID" value="NZ_BMYJ01000001.1"/>
</dbReference>
<dbReference type="PROSITE" id="PS00330">
    <property type="entry name" value="HEMOLYSIN_CALCIUM"/>
    <property type="match status" value="2"/>
</dbReference>
<accession>A0A918WHF8</accession>
<dbReference type="Gene3D" id="2.160.20.160">
    <property type="match status" value="1"/>
</dbReference>
<sequence length="285" mass="29491">MADYPGTTGNDTITFDGNTFDTVTALAGNDRIRLNAQFSNGSPVIPHMFSIHGGAGLDTLVLLNAHGVNGIALLTNATLVSIEKVVFAENLPASFKAASIGNGLAADAEIVGAVGASFRVSTLWDQPEDIDLSAMKVTGPLSSILQGSNEVNLIKGNAAMRDFVWGLGGNDTIHGMGGRDTLDGGEGEDRLLGGAGNDALIGQAGRDTYVFGRNQGRDTIEGFVASGAESDIIDIRALSDILSFADLKANHMTVSGDDTVIRANGTVIVIENTAPADLGKSDFLI</sequence>
<dbReference type="SUPFAM" id="SSF51120">
    <property type="entry name" value="beta-Roll"/>
    <property type="match status" value="1"/>
</dbReference>
<keyword evidence="4" id="KW-1185">Reference proteome</keyword>
<dbReference type="EMBL" id="BMYJ01000001">
    <property type="protein sequence ID" value="GHC46608.1"/>
    <property type="molecule type" value="Genomic_DNA"/>
</dbReference>
<evidence type="ECO:0000256" key="1">
    <source>
        <dbReference type="ARBA" id="ARBA00004613"/>
    </source>
</evidence>
<dbReference type="InterPro" id="IPR018511">
    <property type="entry name" value="Hemolysin-typ_Ca-bd_CS"/>
</dbReference>
<dbReference type="AlphaFoldDB" id="A0A918WHF8"/>
<dbReference type="GO" id="GO:0005509">
    <property type="term" value="F:calcium ion binding"/>
    <property type="evidence" value="ECO:0007669"/>
    <property type="project" value="InterPro"/>
</dbReference>
<organism evidence="3 4">
    <name type="scientific">Neogemmobacter tilapiae</name>
    <dbReference type="NCBI Taxonomy" id="875041"/>
    <lineage>
        <taxon>Bacteria</taxon>
        <taxon>Pseudomonadati</taxon>
        <taxon>Pseudomonadota</taxon>
        <taxon>Alphaproteobacteria</taxon>
        <taxon>Rhodobacterales</taxon>
        <taxon>Paracoccaceae</taxon>
        <taxon>Neogemmobacter</taxon>
    </lineage>
</organism>
<reference evidence="3" key="1">
    <citation type="journal article" date="2014" name="Int. J. Syst. Evol. Microbiol.">
        <title>Complete genome sequence of Corynebacterium casei LMG S-19264T (=DSM 44701T), isolated from a smear-ripened cheese.</title>
        <authorList>
            <consortium name="US DOE Joint Genome Institute (JGI-PGF)"/>
            <person name="Walter F."/>
            <person name="Albersmeier A."/>
            <person name="Kalinowski J."/>
            <person name="Ruckert C."/>
        </authorList>
    </citation>
    <scope>NUCLEOTIDE SEQUENCE</scope>
    <source>
        <strain evidence="3">KCTC 23310</strain>
    </source>
</reference>
<reference evidence="3" key="2">
    <citation type="submission" date="2020-09" db="EMBL/GenBank/DDBJ databases">
        <authorList>
            <person name="Sun Q."/>
            <person name="Kim S."/>
        </authorList>
    </citation>
    <scope>NUCLEOTIDE SEQUENCE</scope>
    <source>
        <strain evidence="3">KCTC 23310</strain>
    </source>
</reference>
<proteinExistence type="predicted"/>
<dbReference type="Pfam" id="PF00353">
    <property type="entry name" value="HemolysinCabind"/>
    <property type="match status" value="2"/>
</dbReference>
<dbReference type="Gene3D" id="2.150.10.10">
    <property type="entry name" value="Serralysin-like metalloprotease, C-terminal"/>
    <property type="match status" value="1"/>
</dbReference>
<name>A0A918WHF8_9RHOB</name>
<keyword evidence="2" id="KW-0964">Secreted</keyword>
<dbReference type="InterPro" id="IPR001343">
    <property type="entry name" value="Hemolysn_Ca-bd"/>
</dbReference>
<protein>
    <submittedName>
        <fullName evidence="3">Hemolysin-type calcium-binding protein</fullName>
    </submittedName>
</protein>
<gene>
    <name evidence="3" type="ORF">GCM10007315_05440</name>
</gene>
<dbReference type="Proteomes" id="UP000638981">
    <property type="component" value="Unassembled WGS sequence"/>
</dbReference>